<organism evidence="1 2">
    <name type="scientific">Starmerella bacillaris</name>
    <name type="common">Yeast</name>
    <name type="synonym">Candida zemplinina</name>
    <dbReference type="NCBI Taxonomy" id="1247836"/>
    <lineage>
        <taxon>Eukaryota</taxon>
        <taxon>Fungi</taxon>
        <taxon>Dikarya</taxon>
        <taxon>Ascomycota</taxon>
        <taxon>Saccharomycotina</taxon>
        <taxon>Dipodascomycetes</taxon>
        <taxon>Dipodascales</taxon>
        <taxon>Trichomonascaceae</taxon>
        <taxon>Starmerella</taxon>
    </lineage>
</organism>
<protein>
    <submittedName>
        <fullName evidence="1">Uncharacterized protein</fullName>
    </submittedName>
</protein>
<dbReference type="AlphaFoldDB" id="A0AAV5RH94"/>
<reference evidence="1 2" key="1">
    <citation type="journal article" date="2023" name="Elife">
        <title>Identification of key yeast species and microbe-microbe interactions impacting larval growth of Drosophila in the wild.</title>
        <authorList>
            <person name="Mure A."/>
            <person name="Sugiura Y."/>
            <person name="Maeda R."/>
            <person name="Honda K."/>
            <person name="Sakurai N."/>
            <person name="Takahashi Y."/>
            <person name="Watada M."/>
            <person name="Katoh T."/>
            <person name="Gotoh A."/>
            <person name="Gotoh Y."/>
            <person name="Taniguchi I."/>
            <person name="Nakamura K."/>
            <person name="Hayashi T."/>
            <person name="Katayama T."/>
            <person name="Uemura T."/>
            <person name="Hattori Y."/>
        </authorList>
    </citation>
    <scope>NUCLEOTIDE SEQUENCE [LARGE SCALE GENOMIC DNA]</scope>
    <source>
        <strain evidence="1 2">SB-73</strain>
    </source>
</reference>
<sequence length="64" mass="7090">MRLLKPSFSADDVRGLVSPMETNSITATKPVLIPNPGMAFVLPNPRYVYSHILPPLINLMINID</sequence>
<keyword evidence="2" id="KW-1185">Reference proteome</keyword>
<evidence type="ECO:0000313" key="2">
    <source>
        <dbReference type="Proteomes" id="UP001362899"/>
    </source>
</evidence>
<dbReference type="Proteomes" id="UP001362899">
    <property type="component" value="Unassembled WGS sequence"/>
</dbReference>
<accession>A0AAV5RH94</accession>
<dbReference type="EMBL" id="BTGC01000003">
    <property type="protein sequence ID" value="GMM50956.1"/>
    <property type="molecule type" value="Genomic_DNA"/>
</dbReference>
<name>A0AAV5RH94_STABA</name>
<proteinExistence type="predicted"/>
<evidence type="ECO:0000313" key="1">
    <source>
        <dbReference type="EMBL" id="GMM50956.1"/>
    </source>
</evidence>
<comment type="caution">
    <text evidence="1">The sequence shown here is derived from an EMBL/GenBank/DDBJ whole genome shotgun (WGS) entry which is preliminary data.</text>
</comment>
<gene>
    <name evidence="1" type="ORF">DASB73_019140</name>
</gene>